<evidence type="ECO:0000256" key="5">
    <source>
        <dbReference type="ARBA" id="ARBA00022475"/>
    </source>
</evidence>
<evidence type="ECO:0000313" key="12">
    <source>
        <dbReference type="Proteomes" id="UP000178086"/>
    </source>
</evidence>
<dbReference type="InterPro" id="IPR000515">
    <property type="entry name" value="MetI-like"/>
</dbReference>
<evidence type="ECO:0000256" key="2">
    <source>
        <dbReference type="ARBA" id="ARBA00004651"/>
    </source>
</evidence>
<keyword evidence="4" id="KW-0813">Transport</keyword>
<keyword evidence="8 9" id="KW-0472">Membrane</keyword>
<dbReference type="PANTHER" id="PTHR43470">
    <property type="entry name" value="PHOSPHATE TRANSPORT SYSTEM PERMEASE PROTEIN PSTA-RELATED"/>
    <property type="match status" value="1"/>
</dbReference>
<feature type="non-terminal residue" evidence="11">
    <location>
        <position position="286"/>
    </location>
</feature>
<evidence type="ECO:0000256" key="7">
    <source>
        <dbReference type="ARBA" id="ARBA00022989"/>
    </source>
</evidence>
<comment type="similarity">
    <text evidence="3 9">Belongs to the binding-protein-dependent transport system permease family. CysTW subfamily.</text>
</comment>
<dbReference type="GO" id="GO:0005886">
    <property type="term" value="C:plasma membrane"/>
    <property type="evidence" value="ECO:0007669"/>
    <property type="project" value="UniProtKB-SubCell"/>
</dbReference>
<feature type="transmembrane region" description="Helical" evidence="9">
    <location>
        <begin position="21"/>
        <end position="42"/>
    </location>
</feature>
<keyword evidence="7 9" id="KW-1133">Transmembrane helix</keyword>
<sequence length="286" mass="31152">MDEESVAFQRRLKRRATLDMAFHGLVLAATAFALIALAVLMFDVFRKGLGWLDFQFLVSFPSRIPARAGIFSSLMGTLWVTAITALLTFPIGVATAIFLEEYAPKNRLMNFIDINIANLAGVPSIVYGILGLAIFVRSMMLGRTVLAGALTMTLLVLPIMIITSREAIRSVPSSLRLAFLAMGATKWQTIRHIVLPASLSGIFTGTILTVSRAIGETAPLILIGALSFVAFAPRSPMDEFTVLPIQIFSWVSRPQAEFSNLAAAAIIVLLIVLLSMNAVSVWLRLR</sequence>
<protein>
    <recommendedName>
        <fullName evidence="9">Phosphate transport system permease protein PstA</fullName>
    </recommendedName>
</protein>
<dbReference type="Gene3D" id="1.10.3720.10">
    <property type="entry name" value="MetI-like"/>
    <property type="match status" value="1"/>
</dbReference>
<gene>
    <name evidence="11" type="ORF">A2074_02885</name>
</gene>
<dbReference type="GO" id="GO:0035435">
    <property type="term" value="P:phosphate ion transmembrane transport"/>
    <property type="evidence" value="ECO:0007669"/>
    <property type="project" value="InterPro"/>
</dbReference>
<comment type="subcellular location">
    <subcellularLocation>
        <location evidence="2 9">Cell membrane</location>
        <topology evidence="2 9">Multi-pass membrane protein</topology>
    </subcellularLocation>
</comment>
<feature type="domain" description="ABC transmembrane type-1" evidence="10">
    <location>
        <begin position="74"/>
        <end position="279"/>
    </location>
</feature>
<evidence type="ECO:0000313" key="11">
    <source>
        <dbReference type="EMBL" id="OFW34824.1"/>
    </source>
</evidence>
<evidence type="ECO:0000256" key="4">
    <source>
        <dbReference type="ARBA" id="ARBA00022448"/>
    </source>
</evidence>
<feature type="transmembrane region" description="Helical" evidence="9">
    <location>
        <begin position="141"/>
        <end position="162"/>
    </location>
</feature>
<dbReference type="InterPro" id="IPR035906">
    <property type="entry name" value="MetI-like_sf"/>
</dbReference>
<evidence type="ECO:0000256" key="3">
    <source>
        <dbReference type="ARBA" id="ARBA00007069"/>
    </source>
</evidence>
<dbReference type="EMBL" id="MELI01000030">
    <property type="protein sequence ID" value="OFW34824.1"/>
    <property type="molecule type" value="Genomic_DNA"/>
</dbReference>
<keyword evidence="5 9" id="KW-1003">Cell membrane</keyword>
<reference evidence="11 12" key="1">
    <citation type="journal article" date="2016" name="Nat. Commun.">
        <title>Thousands of microbial genomes shed light on interconnected biogeochemical processes in an aquifer system.</title>
        <authorList>
            <person name="Anantharaman K."/>
            <person name="Brown C.T."/>
            <person name="Hug L.A."/>
            <person name="Sharon I."/>
            <person name="Castelle C.J."/>
            <person name="Probst A.J."/>
            <person name="Thomas B.C."/>
            <person name="Singh A."/>
            <person name="Wilkins M.J."/>
            <person name="Karaoz U."/>
            <person name="Brodie E.L."/>
            <person name="Williams K.H."/>
            <person name="Hubbard S.S."/>
            <person name="Banfield J.F."/>
        </authorList>
    </citation>
    <scope>NUCLEOTIDE SEQUENCE [LARGE SCALE GENOMIC DNA]</scope>
</reference>
<feature type="transmembrane region" description="Helical" evidence="9">
    <location>
        <begin position="261"/>
        <end position="283"/>
    </location>
</feature>
<evidence type="ECO:0000256" key="1">
    <source>
        <dbReference type="ARBA" id="ARBA00003510"/>
    </source>
</evidence>
<accession>A0A1F2UPE5</accession>
<evidence type="ECO:0000256" key="9">
    <source>
        <dbReference type="RuleBase" id="RU363043"/>
    </source>
</evidence>
<evidence type="ECO:0000259" key="10">
    <source>
        <dbReference type="PROSITE" id="PS50928"/>
    </source>
</evidence>
<dbReference type="Pfam" id="PF00528">
    <property type="entry name" value="BPD_transp_1"/>
    <property type="match status" value="1"/>
</dbReference>
<comment type="caution">
    <text evidence="11">The sequence shown here is derived from an EMBL/GenBank/DDBJ whole genome shotgun (WGS) entry which is preliminary data.</text>
</comment>
<dbReference type="Proteomes" id="UP000178086">
    <property type="component" value="Unassembled WGS sequence"/>
</dbReference>
<keyword evidence="6 9" id="KW-0812">Transmembrane</keyword>
<evidence type="ECO:0000256" key="6">
    <source>
        <dbReference type="ARBA" id="ARBA00022692"/>
    </source>
</evidence>
<name>A0A1F2UPE5_9ACTN</name>
<evidence type="ECO:0000256" key="8">
    <source>
        <dbReference type="ARBA" id="ARBA00023136"/>
    </source>
</evidence>
<dbReference type="PANTHER" id="PTHR43470:SF5">
    <property type="entry name" value="PHOSPHATE TRANSPORT SYSTEM PERMEASE PROTEIN PSTA"/>
    <property type="match status" value="1"/>
</dbReference>
<comment type="caution">
    <text evidence="9">Lacks conserved residue(s) required for the propagation of feature annotation.</text>
</comment>
<dbReference type="NCBIfam" id="TIGR00974">
    <property type="entry name" value="3a0107s02c"/>
    <property type="match status" value="1"/>
</dbReference>
<dbReference type="CDD" id="cd06261">
    <property type="entry name" value="TM_PBP2"/>
    <property type="match status" value="1"/>
</dbReference>
<feature type="transmembrane region" description="Helical" evidence="9">
    <location>
        <begin position="111"/>
        <end position="135"/>
    </location>
</feature>
<feature type="transmembrane region" description="Helical" evidence="9">
    <location>
        <begin position="78"/>
        <end position="99"/>
    </location>
</feature>
<dbReference type="GO" id="GO:0005315">
    <property type="term" value="F:phosphate transmembrane transporter activity"/>
    <property type="evidence" value="ECO:0007669"/>
    <property type="project" value="InterPro"/>
</dbReference>
<dbReference type="PROSITE" id="PS50928">
    <property type="entry name" value="ABC_TM1"/>
    <property type="match status" value="1"/>
</dbReference>
<dbReference type="SUPFAM" id="SSF161098">
    <property type="entry name" value="MetI-like"/>
    <property type="match status" value="1"/>
</dbReference>
<dbReference type="AlphaFoldDB" id="A0A1F2UPE5"/>
<organism evidence="11 12">
    <name type="scientific">Candidatus Aquicultor primus</name>
    <dbReference type="NCBI Taxonomy" id="1797195"/>
    <lineage>
        <taxon>Bacteria</taxon>
        <taxon>Bacillati</taxon>
        <taxon>Actinomycetota</taxon>
        <taxon>Candidatus Aquicultoria</taxon>
        <taxon>Candidatus Aquicultorales</taxon>
        <taxon>Candidatus Aquicultoraceae</taxon>
        <taxon>Candidatus Aquicultor</taxon>
    </lineage>
</organism>
<proteinExistence type="inferred from homology"/>
<comment type="function">
    <text evidence="1">Part of the binding-protein-dependent transport system for phosphate; probably responsible for the translocation of the substrate across the membrane.</text>
</comment>
<dbReference type="InterPro" id="IPR005672">
    <property type="entry name" value="Phosphate_PstA"/>
</dbReference>